<proteinExistence type="predicted"/>
<evidence type="ECO:0000313" key="3">
    <source>
        <dbReference type="EMBL" id="MBG6141240.1"/>
    </source>
</evidence>
<feature type="compositionally biased region" description="Gly residues" evidence="1">
    <location>
        <begin position="136"/>
        <end position="148"/>
    </location>
</feature>
<sequence length="296" mass="30878">MTRNQRILLVLLIVAMLGLAVTFYLVGLERSEKLSGVLGSIYGVVGVIGGIYALVERKPTPIGEQDTIEFPVPARPGRAERRTLYSLVVLLTLALVGAVLVPLLIRHDGGAPDARQPGPQVSSPVPQPGPATSPSTGGGGGGGGGGTQGDPAKRTTAPTVAPTTPPAPPRPTPTPFVTTAATEFTLFDRDGVSFAGGWANQLANGGGGDISYDDGNHQLNYYEAADTDDTSHSGCRAATVHQLAFKLEQVPTGTTFCRAEGVNGNDRRVSYVVIVAKGFDIPQPYVKVRVYFVTAS</sequence>
<feature type="transmembrane region" description="Helical" evidence="2">
    <location>
        <begin position="34"/>
        <end position="55"/>
    </location>
</feature>
<dbReference type="AlphaFoldDB" id="A0A8J7KKF0"/>
<dbReference type="EMBL" id="JADOUF010000001">
    <property type="protein sequence ID" value="MBG6141240.1"/>
    <property type="molecule type" value="Genomic_DNA"/>
</dbReference>
<gene>
    <name evidence="3" type="ORF">IW245_007434</name>
</gene>
<feature type="transmembrane region" description="Helical" evidence="2">
    <location>
        <begin position="84"/>
        <end position="105"/>
    </location>
</feature>
<feature type="transmembrane region" description="Helical" evidence="2">
    <location>
        <begin position="7"/>
        <end position="28"/>
    </location>
</feature>
<protein>
    <submittedName>
        <fullName evidence="3">Uncharacterized protein</fullName>
    </submittedName>
</protein>
<comment type="caution">
    <text evidence="3">The sequence shown here is derived from an EMBL/GenBank/DDBJ whole genome shotgun (WGS) entry which is preliminary data.</text>
</comment>
<organism evidence="3 4">
    <name type="scientific">Longispora fulva</name>
    <dbReference type="NCBI Taxonomy" id="619741"/>
    <lineage>
        <taxon>Bacteria</taxon>
        <taxon>Bacillati</taxon>
        <taxon>Actinomycetota</taxon>
        <taxon>Actinomycetes</taxon>
        <taxon>Micromonosporales</taxon>
        <taxon>Micromonosporaceae</taxon>
        <taxon>Longispora</taxon>
    </lineage>
</organism>
<keyword evidence="2" id="KW-0472">Membrane</keyword>
<keyword evidence="2" id="KW-1133">Transmembrane helix</keyword>
<evidence type="ECO:0000256" key="1">
    <source>
        <dbReference type="SAM" id="MobiDB-lite"/>
    </source>
</evidence>
<feature type="region of interest" description="Disordered" evidence="1">
    <location>
        <begin position="111"/>
        <end position="177"/>
    </location>
</feature>
<name>A0A8J7KKF0_9ACTN</name>
<dbReference type="Proteomes" id="UP000622552">
    <property type="component" value="Unassembled WGS sequence"/>
</dbReference>
<evidence type="ECO:0000313" key="4">
    <source>
        <dbReference type="Proteomes" id="UP000622552"/>
    </source>
</evidence>
<evidence type="ECO:0000256" key="2">
    <source>
        <dbReference type="SAM" id="Phobius"/>
    </source>
</evidence>
<accession>A0A8J7KKF0</accession>
<keyword evidence="2" id="KW-0812">Transmembrane</keyword>
<keyword evidence="4" id="KW-1185">Reference proteome</keyword>
<dbReference type="RefSeq" id="WP_197007687.1">
    <property type="nucleotide sequence ID" value="NZ_BONS01000029.1"/>
</dbReference>
<reference evidence="3" key="1">
    <citation type="submission" date="2020-11" db="EMBL/GenBank/DDBJ databases">
        <title>Sequencing the genomes of 1000 actinobacteria strains.</title>
        <authorList>
            <person name="Klenk H.-P."/>
        </authorList>
    </citation>
    <scope>NUCLEOTIDE SEQUENCE</scope>
    <source>
        <strain evidence="3">DSM 45356</strain>
    </source>
</reference>
<feature type="compositionally biased region" description="Pro residues" evidence="1">
    <location>
        <begin position="163"/>
        <end position="174"/>
    </location>
</feature>